<protein>
    <submittedName>
        <fullName evidence="2">Uncharacterized protein</fullName>
    </submittedName>
</protein>
<accession>A0A8T0J6D0</accession>
<evidence type="ECO:0000313" key="2">
    <source>
        <dbReference type="EMBL" id="KAG0590736.1"/>
    </source>
</evidence>
<evidence type="ECO:0000256" key="1">
    <source>
        <dbReference type="SAM" id="MobiDB-lite"/>
    </source>
</evidence>
<feature type="compositionally biased region" description="Polar residues" evidence="1">
    <location>
        <begin position="13"/>
        <end position="41"/>
    </location>
</feature>
<proteinExistence type="predicted"/>
<organism evidence="2 3">
    <name type="scientific">Ceratodon purpureus</name>
    <name type="common">Fire moss</name>
    <name type="synonym">Dicranum purpureum</name>
    <dbReference type="NCBI Taxonomy" id="3225"/>
    <lineage>
        <taxon>Eukaryota</taxon>
        <taxon>Viridiplantae</taxon>
        <taxon>Streptophyta</taxon>
        <taxon>Embryophyta</taxon>
        <taxon>Bryophyta</taxon>
        <taxon>Bryophytina</taxon>
        <taxon>Bryopsida</taxon>
        <taxon>Dicranidae</taxon>
        <taxon>Pseudoditrichales</taxon>
        <taxon>Ditrichaceae</taxon>
        <taxon>Ceratodon</taxon>
    </lineage>
</organism>
<comment type="caution">
    <text evidence="2">The sequence shown here is derived from an EMBL/GenBank/DDBJ whole genome shotgun (WGS) entry which is preliminary data.</text>
</comment>
<reference evidence="2" key="1">
    <citation type="submission" date="2020-06" db="EMBL/GenBank/DDBJ databases">
        <title>WGS assembly of Ceratodon purpureus strain R40.</title>
        <authorList>
            <person name="Carey S.B."/>
            <person name="Jenkins J."/>
            <person name="Shu S."/>
            <person name="Lovell J.T."/>
            <person name="Sreedasyam A."/>
            <person name="Maumus F."/>
            <person name="Tiley G.P."/>
            <person name="Fernandez-Pozo N."/>
            <person name="Barry K."/>
            <person name="Chen C."/>
            <person name="Wang M."/>
            <person name="Lipzen A."/>
            <person name="Daum C."/>
            <person name="Saski C.A."/>
            <person name="Payton A.C."/>
            <person name="Mcbreen J.C."/>
            <person name="Conrad R.E."/>
            <person name="Kollar L.M."/>
            <person name="Olsson S."/>
            <person name="Huttunen S."/>
            <person name="Landis J.B."/>
            <person name="Wickett N.J."/>
            <person name="Johnson M.G."/>
            <person name="Rensing S.A."/>
            <person name="Grimwood J."/>
            <person name="Schmutz J."/>
            <person name="Mcdaniel S.F."/>
        </authorList>
    </citation>
    <scope>NUCLEOTIDE SEQUENCE</scope>
    <source>
        <strain evidence="2">R40</strain>
    </source>
</reference>
<gene>
    <name evidence="2" type="ORF">KC19_1G122700</name>
</gene>
<dbReference type="Proteomes" id="UP000822688">
    <property type="component" value="Chromosome 1"/>
</dbReference>
<feature type="region of interest" description="Disordered" evidence="1">
    <location>
        <begin position="13"/>
        <end position="46"/>
    </location>
</feature>
<keyword evidence="3" id="KW-1185">Reference proteome</keyword>
<name>A0A8T0J6D0_CERPU</name>
<dbReference type="EMBL" id="CM026421">
    <property type="protein sequence ID" value="KAG0590736.1"/>
    <property type="molecule type" value="Genomic_DNA"/>
</dbReference>
<evidence type="ECO:0000313" key="3">
    <source>
        <dbReference type="Proteomes" id="UP000822688"/>
    </source>
</evidence>
<sequence length="95" mass="10810">MWERKSAEAFLNRLNNDLQSGHTPASSFCHQQTPQEPNQPSDGRITSPISLQRLLGNLYDWHALTNTQTSPSPDQKCNLWGSYKQIVMCIPHKMS</sequence>
<dbReference type="AlphaFoldDB" id="A0A8T0J6D0"/>